<organism evidence="2 3">
    <name type="scientific">Penicillium oxalicum (strain 114-2 / CGMCC 5302)</name>
    <name type="common">Penicillium decumbens</name>
    <dbReference type="NCBI Taxonomy" id="933388"/>
    <lineage>
        <taxon>Eukaryota</taxon>
        <taxon>Fungi</taxon>
        <taxon>Dikarya</taxon>
        <taxon>Ascomycota</taxon>
        <taxon>Pezizomycotina</taxon>
        <taxon>Eurotiomycetes</taxon>
        <taxon>Eurotiomycetidae</taxon>
        <taxon>Eurotiales</taxon>
        <taxon>Aspergillaceae</taxon>
        <taxon>Penicillium</taxon>
    </lineage>
</organism>
<dbReference type="PhylomeDB" id="S7ZQR1"/>
<dbReference type="HOGENOM" id="CLU_051718_0_0_1"/>
<sequence>MTEPKKRRRRTHWRAAKQPRHRVTSGIIENASWIAPEEHRFHKPYTRYGPVNPPITDPTQIPRDWDGTDNDLDEKDIDKVIQRCKERIEDGVMPHIWEEKLKRYKKLREQEDEAVASENPAMSRNTVIRVKYLEMIRERLGKTKDSHRQAVNVNALIDAYRDGNLTWMEGMVTYWSSGRCIHGPVEFDESWKDTKRLNERCGGESFWVEGLNGPGTLPQLQYNYPAWKSTIQPIAPNDHHHNINFYLRVPGRSNNPNSSWNLANPQSTINRPFMYDTGSTLPMIFTDDFALMTLADNGRWPPFVALVIVVDCNGGLTLDATYLIEYNIRTSNPYQPGTNLFVRPPNEWIARQTIVKDTAFNPATDHRLSGMWVASVLYTGTAPDNSGRLFLAETVTALRKTLPKANVRRAIPQPLRKTAIR</sequence>
<keyword evidence="3" id="KW-1185">Reference proteome</keyword>
<evidence type="ECO:0000313" key="3">
    <source>
        <dbReference type="Proteomes" id="UP000019376"/>
    </source>
</evidence>
<proteinExistence type="predicted"/>
<evidence type="ECO:0000256" key="1">
    <source>
        <dbReference type="SAM" id="MobiDB-lite"/>
    </source>
</evidence>
<dbReference type="STRING" id="933388.S7ZQR1"/>
<gene>
    <name evidence="2" type="ORF">PDE_05950</name>
</gene>
<name>S7ZQR1_PENO1</name>
<protein>
    <submittedName>
        <fullName evidence="2">Uncharacterized protein</fullName>
    </submittedName>
</protein>
<dbReference type="OrthoDB" id="4326688at2759"/>
<feature type="region of interest" description="Disordered" evidence="1">
    <location>
        <begin position="1"/>
        <end position="22"/>
    </location>
</feature>
<dbReference type="Proteomes" id="UP000019376">
    <property type="component" value="Unassembled WGS sequence"/>
</dbReference>
<accession>S7ZQR1</accession>
<evidence type="ECO:0000313" key="2">
    <source>
        <dbReference type="EMBL" id="EPS30996.1"/>
    </source>
</evidence>
<dbReference type="EMBL" id="KB644412">
    <property type="protein sequence ID" value="EPS30996.1"/>
    <property type="molecule type" value="Genomic_DNA"/>
</dbReference>
<feature type="region of interest" description="Disordered" evidence="1">
    <location>
        <begin position="46"/>
        <end position="72"/>
    </location>
</feature>
<reference evidence="2 3" key="1">
    <citation type="journal article" date="2013" name="PLoS ONE">
        <title>Genomic and secretomic analyses reveal unique features of the lignocellulolytic enzyme system of Penicillium decumbens.</title>
        <authorList>
            <person name="Liu G."/>
            <person name="Zhang L."/>
            <person name="Wei X."/>
            <person name="Zou G."/>
            <person name="Qin Y."/>
            <person name="Ma L."/>
            <person name="Li J."/>
            <person name="Zheng H."/>
            <person name="Wang S."/>
            <person name="Wang C."/>
            <person name="Xun L."/>
            <person name="Zhao G.-P."/>
            <person name="Zhou Z."/>
            <person name="Qu Y."/>
        </authorList>
    </citation>
    <scope>NUCLEOTIDE SEQUENCE [LARGE SCALE GENOMIC DNA]</scope>
    <source>
        <strain evidence="3">114-2 / CGMCC 5302</strain>
    </source>
</reference>
<dbReference type="AlphaFoldDB" id="S7ZQR1"/>